<dbReference type="PANTHER" id="PTHR45445:SF2">
    <property type="entry name" value="METHYLTRANSFERASE TYPE 11 DOMAIN-CONTAINING PROTEIN"/>
    <property type="match status" value="1"/>
</dbReference>
<dbReference type="PANTHER" id="PTHR45445">
    <property type="match status" value="1"/>
</dbReference>
<protein>
    <recommendedName>
        <fullName evidence="1">Methyltransferase type 11 domain-containing protein</fullName>
    </recommendedName>
</protein>
<dbReference type="Proteomes" id="UP000694044">
    <property type="component" value="Unassembled WGS sequence"/>
</dbReference>
<dbReference type="GO" id="GO:0008757">
    <property type="term" value="F:S-adenosylmethionine-dependent methyltransferase activity"/>
    <property type="evidence" value="ECO:0007669"/>
    <property type="project" value="InterPro"/>
</dbReference>
<keyword evidence="3" id="KW-1185">Reference proteome</keyword>
<name>A0A8T1VJJ7_9STRA</name>
<dbReference type="Pfam" id="PF08241">
    <property type="entry name" value="Methyltransf_11"/>
    <property type="match status" value="1"/>
</dbReference>
<evidence type="ECO:0000313" key="2">
    <source>
        <dbReference type="EMBL" id="KAG7381372.1"/>
    </source>
</evidence>
<evidence type="ECO:0000313" key="3">
    <source>
        <dbReference type="Proteomes" id="UP000694044"/>
    </source>
</evidence>
<sequence>MSSASPTTVRSTTASGSAVYESERAVHEYLQFHYGAARVRVSRGYCSRTDTLFACGYRPEEPSTVVPYSFAPQDALQFLSRTVERCAKLTPAAHHGRALDIGCAVGRATFELSKFYDEVRQGLEGMFMLQQKLIHWRFAVVALQAVGIDFSQHFVDAAKQMKEHGAMEYEAHVQGDIHEVRRAKLPAGANLANVVFQQGDACNLSLSLGKFDAVFATNLLCRLPEPKKFLTEIGGFINPGGILALVSPYSWLEEYTAKDKWIGGVRDAEGKPVDSFSVIEKLLSKDFELVERQDYPFMIREHERKFQWGVSDGTYWKPLLLARVLAEPDSRLQWHSHVASAKGAEDRPVSDYINGEANENGGEWEEQAELVYQSAQRRTSLRGTPCYLWTGSTAPQRAWGDAATIGRTLDLLID</sequence>
<dbReference type="OrthoDB" id="506498at2759"/>
<accession>A0A8T1VJJ7</accession>
<gene>
    <name evidence="2" type="ORF">PHYPSEUDO_006077</name>
</gene>
<organism evidence="2 3">
    <name type="scientific">Phytophthora pseudosyringae</name>
    <dbReference type="NCBI Taxonomy" id="221518"/>
    <lineage>
        <taxon>Eukaryota</taxon>
        <taxon>Sar</taxon>
        <taxon>Stramenopiles</taxon>
        <taxon>Oomycota</taxon>
        <taxon>Peronosporomycetes</taxon>
        <taxon>Peronosporales</taxon>
        <taxon>Peronosporaceae</taxon>
        <taxon>Phytophthora</taxon>
    </lineage>
</organism>
<proteinExistence type="predicted"/>
<dbReference type="CDD" id="cd02440">
    <property type="entry name" value="AdoMet_MTases"/>
    <property type="match status" value="1"/>
</dbReference>
<dbReference type="EMBL" id="JAGDFM010000249">
    <property type="protein sequence ID" value="KAG7381372.1"/>
    <property type="molecule type" value="Genomic_DNA"/>
</dbReference>
<evidence type="ECO:0000259" key="1">
    <source>
        <dbReference type="Pfam" id="PF08241"/>
    </source>
</evidence>
<dbReference type="InterPro" id="IPR013216">
    <property type="entry name" value="Methyltransf_11"/>
</dbReference>
<feature type="domain" description="Methyltransferase type 11" evidence="1">
    <location>
        <begin position="144"/>
        <end position="244"/>
    </location>
</feature>
<reference evidence="2" key="1">
    <citation type="submission" date="2021-02" db="EMBL/GenBank/DDBJ databases">
        <authorList>
            <person name="Palmer J.M."/>
        </authorList>
    </citation>
    <scope>NUCLEOTIDE SEQUENCE</scope>
    <source>
        <strain evidence="2">SCRP734</strain>
    </source>
</reference>
<dbReference type="AlphaFoldDB" id="A0A8T1VJJ7"/>
<comment type="caution">
    <text evidence="2">The sequence shown here is derived from an EMBL/GenBank/DDBJ whole genome shotgun (WGS) entry which is preliminary data.</text>
</comment>